<evidence type="ECO:0000256" key="2">
    <source>
        <dbReference type="ARBA" id="ARBA00005417"/>
    </source>
</evidence>
<dbReference type="GO" id="GO:0016887">
    <property type="term" value="F:ATP hydrolysis activity"/>
    <property type="evidence" value="ECO:0007669"/>
    <property type="project" value="InterPro"/>
</dbReference>
<dbReference type="InterPro" id="IPR017871">
    <property type="entry name" value="ABC_transporter-like_CS"/>
</dbReference>
<dbReference type="InterPro" id="IPR003593">
    <property type="entry name" value="AAA+_ATPase"/>
</dbReference>
<dbReference type="PROSITE" id="PS00211">
    <property type="entry name" value="ABC_TRANSPORTER_1"/>
    <property type="match status" value="2"/>
</dbReference>
<dbReference type="InterPro" id="IPR003439">
    <property type="entry name" value="ABC_transporter-like_ATP-bd"/>
</dbReference>
<dbReference type="SUPFAM" id="SSF52540">
    <property type="entry name" value="P-loop containing nucleoside triphosphate hydrolases"/>
    <property type="match status" value="2"/>
</dbReference>
<evidence type="ECO:0000256" key="7">
    <source>
        <dbReference type="ARBA" id="ARBA00023136"/>
    </source>
</evidence>
<dbReference type="Pfam" id="PF00005">
    <property type="entry name" value="ABC_tran"/>
    <property type="match status" value="2"/>
</dbReference>
<reference evidence="9 10" key="1">
    <citation type="submission" date="2019-03" db="EMBL/GenBank/DDBJ databases">
        <title>Genomic Encyclopedia of Type Strains, Phase III (KMG-III): the genomes of soil and plant-associated and newly described type strains.</title>
        <authorList>
            <person name="Whitman W."/>
        </authorList>
    </citation>
    <scope>NUCLEOTIDE SEQUENCE [LARGE SCALE GENOMIC DNA]</scope>
    <source>
        <strain evidence="9 10">CECT 7378</strain>
    </source>
</reference>
<dbReference type="Proteomes" id="UP000294656">
    <property type="component" value="Unassembled WGS sequence"/>
</dbReference>
<proteinExistence type="inferred from homology"/>
<dbReference type="PANTHER" id="PTHR43297:SF7">
    <property type="entry name" value="D,D-DIPEPTIDE TRANSPORT ATP-BINDING PROTEIN DDPD-RELATED"/>
    <property type="match status" value="1"/>
</dbReference>
<dbReference type="InterPro" id="IPR050388">
    <property type="entry name" value="ABC_Ni/Peptide_Import"/>
</dbReference>
<dbReference type="PANTHER" id="PTHR43297">
    <property type="entry name" value="OLIGOPEPTIDE TRANSPORT ATP-BINDING PROTEIN APPD"/>
    <property type="match status" value="1"/>
</dbReference>
<sequence>MSLLNISNVSVYVGDTQLLAPVTLTLQEGERLTILGQTGSGKSLLAQAIMGNLPKALTRRGQIDLFGKTNLSLKEQKAMWGKQISMLPQEPWNSLDPLMSAERQLTDTEYYVAGKTWSTALSDSLAKLKKLGLGHIGQKRVDQLSGGMAQRVAIACATAGGAKLVIADEPTKGLDVSRRDQVVASLKEQTEGGALLTITHDVAVARQLPGKLMVVKNGRVVEQGESNDILSNPAHDFTKALIEADPLQWPNSENLASSQEKLISADAISVKRGKQTLFNGLSLDIHKNEVVGIVGDSGCGKSTLGDALLGLLPVESGCVVKHEETQPQRWQKLYQDPTASVTHSVSLQTLLEDLIKLHKLDASKATPLMKRLGLTHELMQRTASEVSGGELQRFCLLRALMLEPVFLFADEPTSRLDPLTQKDVSELLVQVAKEQGCSVVLVSHDPNMIEKRCDRVIRL</sequence>
<evidence type="ECO:0000313" key="10">
    <source>
        <dbReference type="Proteomes" id="UP000294656"/>
    </source>
</evidence>
<comment type="similarity">
    <text evidence="2">Belongs to the ABC transporter superfamily.</text>
</comment>
<organism evidence="9 10">
    <name type="scientific">Marinomonas balearica</name>
    <dbReference type="NCBI Taxonomy" id="491947"/>
    <lineage>
        <taxon>Bacteria</taxon>
        <taxon>Pseudomonadati</taxon>
        <taxon>Pseudomonadota</taxon>
        <taxon>Gammaproteobacteria</taxon>
        <taxon>Oceanospirillales</taxon>
        <taxon>Oceanospirillaceae</taxon>
        <taxon>Marinomonas</taxon>
    </lineage>
</organism>
<keyword evidence="6 9" id="KW-0067">ATP-binding</keyword>
<keyword evidence="10" id="KW-1185">Reference proteome</keyword>
<comment type="subcellular location">
    <subcellularLocation>
        <location evidence="1">Cell inner membrane</location>
        <topology evidence="1">Peripheral membrane protein</topology>
    </subcellularLocation>
</comment>
<dbReference type="RefSeq" id="WP_133503898.1">
    <property type="nucleotide sequence ID" value="NZ_SNXC01000012.1"/>
</dbReference>
<evidence type="ECO:0000256" key="3">
    <source>
        <dbReference type="ARBA" id="ARBA00022448"/>
    </source>
</evidence>
<dbReference type="InterPro" id="IPR027417">
    <property type="entry name" value="P-loop_NTPase"/>
</dbReference>
<dbReference type="PROSITE" id="PS50893">
    <property type="entry name" value="ABC_TRANSPORTER_2"/>
    <property type="match status" value="2"/>
</dbReference>
<protein>
    <submittedName>
        <fullName evidence="9">Peptide/nickel transport system ATP-binding protein</fullName>
    </submittedName>
</protein>
<keyword evidence="5" id="KW-0547">Nucleotide-binding</keyword>
<feature type="domain" description="ABC transporter" evidence="8">
    <location>
        <begin position="263"/>
        <end position="459"/>
    </location>
</feature>
<gene>
    <name evidence="9" type="ORF">DFP79_2131</name>
</gene>
<dbReference type="GO" id="GO:0005524">
    <property type="term" value="F:ATP binding"/>
    <property type="evidence" value="ECO:0007669"/>
    <property type="project" value="UniProtKB-KW"/>
</dbReference>
<comment type="caution">
    <text evidence="9">The sequence shown here is derived from an EMBL/GenBank/DDBJ whole genome shotgun (WGS) entry which is preliminary data.</text>
</comment>
<evidence type="ECO:0000313" key="9">
    <source>
        <dbReference type="EMBL" id="TDO97314.1"/>
    </source>
</evidence>
<dbReference type="EMBL" id="SNXC01000012">
    <property type="protein sequence ID" value="TDO97314.1"/>
    <property type="molecule type" value="Genomic_DNA"/>
</dbReference>
<evidence type="ECO:0000256" key="6">
    <source>
        <dbReference type="ARBA" id="ARBA00022840"/>
    </source>
</evidence>
<evidence type="ECO:0000256" key="5">
    <source>
        <dbReference type="ARBA" id="ARBA00022741"/>
    </source>
</evidence>
<dbReference type="Gene3D" id="3.40.50.300">
    <property type="entry name" value="P-loop containing nucleotide triphosphate hydrolases"/>
    <property type="match status" value="2"/>
</dbReference>
<accession>A0A4R6M7L4</accession>
<keyword evidence="7" id="KW-0472">Membrane</keyword>
<dbReference type="SMART" id="SM00382">
    <property type="entry name" value="AAA"/>
    <property type="match status" value="2"/>
</dbReference>
<name>A0A4R6M7L4_9GAMM</name>
<keyword evidence="3" id="KW-0813">Transport</keyword>
<feature type="domain" description="ABC transporter" evidence="8">
    <location>
        <begin position="4"/>
        <end position="242"/>
    </location>
</feature>
<dbReference type="OrthoDB" id="9784450at2"/>
<evidence type="ECO:0000256" key="4">
    <source>
        <dbReference type="ARBA" id="ARBA00022475"/>
    </source>
</evidence>
<evidence type="ECO:0000256" key="1">
    <source>
        <dbReference type="ARBA" id="ARBA00004417"/>
    </source>
</evidence>
<dbReference type="GO" id="GO:0005886">
    <property type="term" value="C:plasma membrane"/>
    <property type="evidence" value="ECO:0007669"/>
    <property type="project" value="UniProtKB-SubCell"/>
</dbReference>
<evidence type="ECO:0000259" key="8">
    <source>
        <dbReference type="PROSITE" id="PS50893"/>
    </source>
</evidence>
<keyword evidence="4" id="KW-1003">Cell membrane</keyword>
<dbReference type="AlphaFoldDB" id="A0A4R6M7L4"/>